<protein>
    <recommendedName>
        <fullName evidence="6">MYND-type domain-containing protein</fullName>
    </recommendedName>
</protein>
<comment type="caution">
    <text evidence="7">The sequence shown here is derived from an EMBL/GenBank/DDBJ whole genome shotgun (WGS) entry which is preliminary data.</text>
</comment>
<evidence type="ECO:0000256" key="3">
    <source>
        <dbReference type="ARBA" id="ARBA00022833"/>
    </source>
</evidence>
<evidence type="ECO:0000313" key="8">
    <source>
        <dbReference type="Proteomes" id="UP001054902"/>
    </source>
</evidence>
<sequence>MRKEDSQRIIGLIQSLLTEYPPFEGDHANLEYFLVLAQWYYLSQIIVQEEQTIVMASRMIKYFLFVGLMRDKGGRKIVRDNCYTCGQATTPTEVQYVCSGCRVACYCSIDHQRATWKKEAVKGTRIGHEILCPLYKAFRKDQLQKVSQDRDEEKESKVQRRLHENMWFLEYGLGLHFIMLVKNMFVSYRSITTMAFVFIMKCLNQSSSILSWMMKCKK</sequence>
<keyword evidence="5" id="KW-0472">Membrane</keyword>
<keyword evidence="5" id="KW-0812">Transmembrane</keyword>
<feature type="transmembrane region" description="Helical" evidence="5">
    <location>
        <begin position="191"/>
        <end position="213"/>
    </location>
</feature>
<accession>A0AAD3D990</accession>
<feature type="transmembrane region" description="Helical" evidence="5">
    <location>
        <begin position="167"/>
        <end position="185"/>
    </location>
</feature>
<keyword evidence="8" id="KW-1185">Reference proteome</keyword>
<dbReference type="SUPFAM" id="SSF144232">
    <property type="entry name" value="HIT/MYND zinc finger-like"/>
    <property type="match status" value="1"/>
</dbReference>
<evidence type="ECO:0000256" key="2">
    <source>
        <dbReference type="ARBA" id="ARBA00022771"/>
    </source>
</evidence>
<dbReference type="Proteomes" id="UP001054902">
    <property type="component" value="Unassembled WGS sequence"/>
</dbReference>
<keyword evidence="3" id="KW-0862">Zinc</keyword>
<organism evidence="7 8">
    <name type="scientific">Chaetoceros tenuissimus</name>
    <dbReference type="NCBI Taxonomy" id="426638"/>
    <lineage>
        <taxon>Eukaryota</taxon>
        <taxon>Sar</taxon>
        <taxon>Stramenopiles</taxon>
        <taxon>Ochrophyta</taxon>
        <taxon>Bacillariophyta</taxon>
        <taxon>Coscinodiscophyceae</taxon>
        <taxon>Chaetocerotophycidae</taxon>
        <taxon>Chaetocerotales</taxon>
        <taxon>Chaetocerotaceae</taxon>
        <taxon>Chaetoceros</taxon>
    </lineage>
</organism>
<feature type="domain" description="MYND-type" evidence="6">
    <location>
        <begin position="82"/>
        <end position="132"/>
    </location>
</feature>
<keyword evidence="2 4" id="KW-0863">Zinc-finger</keyword>
<dbReference type="Gene3D" id="6.10.140.2220">
    <property type="match status" value="1"/>
</dbReference>
<dbReference type="PROSITE" id="PS50865">
    <property type="entry name" value="ZF_MYND_2"/>
    <property type="match status" value="1"/>
</dbReference>
<dbReference type="GO" id="GO:0008270">
    <property type="term" value="F:zinc ion binding"/>
    <property type="evidence" value="ECO:0007669"/>
    <property type="project" value="UniProtKB-KW"/>
</dbReference>
<evidence type="ECO:0000259" key="6">
    <source>
        <dbReference type="PROSITE" id="PS50865"/>
    </source>
</evidence>
<name>A0AAD3D990_9STRA</name>
<dbReference type="Pfam" id="PF01753">
    <property type="entry name" value="zf-MYND"/>
    <property type="match status" value="1"/>
</dbReference>
<proteinExistence type="predicted"/>
<keyword evidence="5" id="KW-1133">Transmembrane helix</keyword>
<evidence type="ECO:0000256" key="1">
    <source>
        <dbReference type="ARBA" id="ARBA00022723"/>
    </source>
</evidence>
<evidence type="ECO:0000256" key="4">
    <source>
        <dbReference type="PROSITE-ProRule" id="PRU00134"/>
    </source>
</evidence>
<reference evidence="7 8" key="1">
    <citation type="journal article" date="2021" name="Sci. Rep.">
        <title>The genome of the diatom Chaetoceros tenuissimus carries an ancient integrated fragment of an extant virus.</title>
        <authorList>
            <person name="Hongo Y."/>
            <person name="Kimura K."/>
            <person name="Takaki Y."/>
            <person name="Yoshida Y."/>
            <person name="Baba S."/>
            <person name="Kobayashi G."/>
            <person name="Nagasaki K."/>
            <person name="Hano T."/>
            <person name="Tomaru Y."/>
        </authorList>
    </citation>
    <scope>NUCLEOTIDE SEQUENCE [LARGE SCALE GENOMIC DNA]</scope>
    <source>
        <strain evidence="7 8">NIES-3715</strain>
    </source>
</reference>
<gene>
    <name evidence="7" type="ORF">CTEN210_14855</name>
</gene>
<dbReference type="AlphaFoldDB" id="A0AAD3D990"/>
<dbReference type="InterPro" id="IPR002893">
    <property type="entry name" value="Znf_MYND"/>
</dbReference>
<dbReference type="EMBL" id="BLLK01000062">
    <property type="protein sequence ID" value="GFH58379.1"/>
    <property type="molecule type" value="Genomic_DNA"/>
</dbReference>
<evidence type="ECO:0000313" key="7">
    <source>
        <dbReference type="EMBL" id="GFH58379.1"/>
    </source>
</evidence>
<evidence type="ECO:0000256" key="5">
    <source>
        <dbReference type="SAM" id="Phobius"/>
    </source>
</evidence>
<keyword evidence="1" id="KW-0479">Metal-binding</keyword>